<organism evidence="1">
    <name type="scientific">Anguilla anguilla</name>
    <name type="common">European freshwater eel</name>
    <name type="synonym">Muraena anguilla</name>
    <dbReference type="NCBI Taxonomy" id="7936"/>
    <lineage>
        <taxon>Eukaryota</taxon>
        <taxon>Metazoa</taxon>
        <taxon>Chordata</taxon>
        <taxon>Craniata</taxon>
        <taxon>Vertebrata</taxon>
        <taxon>Euteleostomi</taxon>
        <taxon>Actinopterygii</taxon>
        <taxon>Neopterygii</taxon>
        <taxon>Teleostei</taxon>
        <taxon>Anguilliformes</taxon>
        <taxon>Anguillidae</taxon>
        <taxon>Anguilla</taxon>
    </lineage>
</organism>
<reference evidence="1" key="1">
    <citation type="submission" date="2014-11" db="EMBL/GenBank/DDBJ databases">
        <authorList>
            <person name="Amaro Gonzalez C."/>
        </authorList>
    </citation>
    <scope>NUCLEOTIDE SEQUENCE</scope>
</reference>
<name>A0A0E9TAE4_ANGAN</name>
<evidence type="ECO:0000313" key="1">
    <source>
        <dbReference type="EMBL" id="JAH49683.1"/>
    </source>
</evidence>
<dbReference type="AlphaFoldDB" id="A0A0E9TAE4"/>
<proteinExistence type="predicted"/>
<dbReference type="EMBL" id="GBXM01058894">
    <property type="protein sequence ID" value="JAH49683.1"/>
    <property type="molecule type" value="Transcribed_RNA"/>
</dbReference>
<sequence length="34" mass="3835">MVFSAAKVFVNEAHCFWMRTAGRHGSPIQEIRAS</sequence>
<protein>
    <submittedName>
        <fullName evidence="1">Uncharacterized protein</fullName>
    </submittedName>
</protein>
<reference evidence="1" key="2">
    <citation type="journal article" date="2015" name="Fish Shellfish Immunol.">
        <title>Early steps in the European eel (Anguilla anguilla)-Vibrio vulnificus interaction in the gills: Role of the RtxA13 toxin.</title>
        <authorList>
            <person name="Callol A."/>
            <person name="Pajuelo D."/>
            <person name="Ebbesson L."/>
            <person name="Teles M."/>
            <person name="MacKenzie S."/>
            <person name="Amaro C."/>
        </authorList>
    </citation>
    <scope>NUCLEOTIDE SEQUENCE</scope>
</reference>
<accession>A0A0E9TAE4</accession>